<evidence type="ECO:0000313" key="2">
    <source>
        <dbReference type="Proteomes" id="UP000286113"/>
    </source>
</evidence>
<dbReference type="AlphaFoldDB" id="A0AA92TMU7"/>
<dbReference type="EMBL" id="QRVN01000005">
    <property type="protein sequence ID" value="RGS48091.1"/>
    <property type="molecule type" value="Genomic_DNA"/>
</dbReference>
<reference evidence="1 2" key="1">
    <citation type="submission" date="2018-08" db="EMBL/GenBank/DDBJ databases">
        <title>A genome reference for cultivated species of the human gut microbiota.</title>
        <authorList>
            <person name="Zou Y."/>
            <person name="Xue W."/>
            <person name="Luo G."/>
        </authorList>
    </citation>
    <scope>NUCLEOTIDE SEQUENCE [LARGE SCALE GENOMIC DNA]</scope>
    <source>
        <strain evidence="1 2">AF22-1</strain>
    </source>
</reference>
<accession>A0AA92TMU7</accession>
<sequence length="68" mass="7703">MGSVNDVIKLVKNVVKCLFACRFFSIFAMKKNSSVENVENFTKEVSEMCKLTHFPHFNDGGAKKCLIE</sequence>
<organism evidence="1 2">
    <name type="scientific">Segatella copri</name>
    <dbReference type="NCBI Taxonomy" id="165179"/>
    <lineage>
        <taxon>Bacteria</taxon>
        <taxon>Pseudomonadati</taxon>
        <taxon>Bacteroidota</taxon>
        <taxon>Bacteroidia</taxon>
        <taxon>Bacteroidales</taxon>
        <taxon>Prevotellaceae</taxon>
        <taxon>Segatella</taxon>
    </lineage>
</organism>
<evidence type="ECO:0000313" key="1">
    <source>
        <dbReference type="EMBL" id="RGS48091.1"/>
    </source>
</evidence>
<gene>
    <name evidence="1" type="ORF">DWX90_04200</name>
</gene>
<comment type="caution">
    <text evidence="1">The sequence shown here is derived from an EMBL/GenBank/DDBJ whole genome shotgun (WGS) entry which is preliminary data.</text>
</comment>
<proteinExistence type="predicted"/>
<dbReference type="Proteomes" id="UP000286113">
    <property type="component" value="Unassembled WGS sequence"/>
</dbReference>
<name>A0AA92TMU7_9BACT</name>
<protein>
    <submittedName>
        <fullName evidence="1">Uncharacterized protein</fullName>
    </submittedName>
</protein>